<dbReference type="SMART" id="SM00442">
    <property type="entry name" value="FGF"/>
    <property type="match status" value="1"/>
</dbReference>
<dbReference type="EMBL" id="CALNXI010002492">
    <property type="protein sequence ID" value="CAH3188255.1"/>
    <property type="molecule type" value="Genomic_DNA"/>
</dbReference>
<dbReference type="PANTHER" id="PTHR11486">
    <property type="entry name" value="FIBROBLAST GROWTH FACTOR"/>
    <property type="match status" value="1"/>
</dbReference>
<dbReference type="PROSITE" id="PS00247">
    <property type="entry name" value="HBGF_FGF"/>
    <property type="match status" value="1"/>
</dbReference>
<reference evidence="3 4" key="1">
    <citation type="submission" date="2022-05" db="EMBL/GenBank/DDBJ databases">
        <authorList>
            <consortium name="Genoscope - CEA"/>
            <person name="William W."/>
        </authorList>
    </citation>
    <scope>NUCLEOTIDE SEQUENCE [LARGE SCALE GENOMIC DNA]</scope>
</reference>
<name>A0ABN8SAK5_9CNID</name>
<sequence>MRILYLSLVFQVLLALMPIYVLSHDISLHQTTNTTDKANTSTEGSSGMFKRPLKILRRTDANQGPPVFLTAEPTNTKQVILFCRVGLFLQVDHNGTISSSLNQNSENAFFGQQYRWEEQRNRPSQNKKPCETGCAIWCYMYFLYPMKFELQSFGTSILRILNIATGKYLAMDSKGMLQTRENATNECLFYQHHEENSYVSFASFKYYMRQFYDMFIGIKRNGEVRKGTTTLPGQDSNLFLPLNLGKWRNSRNDKF</sequence>
<dbReference type="Pfam" id="PF00167">
    <property type="entry name" value="FGF"/>
    <property type="match status" value="1"/>
</dbReference>
<protein>
    <recommendedName>
        <fullName evidence="2">Fibroblast growth factor</fullName>
        <shortName evidence="2">FGF</shortName>
    </recommendedName>
</protein>
<feature type="chain" id="PRO_5044968346" description="Fibroblast growth factor" evidence="2">
    <location>
        <begin position="24"/>
        <end position="255"/>
    </location>
</feature>
<comment type="caution">
    <text evidence="3">The sequence shown here is derived from an EMBL/GenBank/DDBJ whole genome shotgun (WGS) entry which is preliminary data.</text>
</comment>
<gene>
    <name evidence="3" type="ORF">PEVE_00018299</name>
</gene>
<keyword evidence="2" id="KW-0732">Signal</keyword>
<evidence type="ECO:0000313" key="4">
    <source>
        <dbReference type="Proteomes" id="UP001159427"/>
    </source>
</evidence>
<dbReference type="Proteomes" id="UP001159427">
    <property type="component" value="Unassembled WGS sequence"/>
</dbReference>
<organism evidence="3 4">
    <name type="scientific">Porites evermanni</name>
    <dbReference type="NCBI Taxonomy" id="104178"/>
    <lineage>
        <taxon>Eukaryota</taxon>
        <taxon>Metazoa</taxon>
        <taxon>Cnidaria</taxon>
        <taxon>Anthozoa</taxon>
        <taxon>Hexacorallia</taxon>
        <taxon>Scleractinia</taxon>
        <taxon>Fungiina</taxon>
        <taxon>Poritidae</taxon>
        <taxon>Porites</taxon>
    </lineage>
</organism>
<comment type="similarity">
    <text evidence="1 2">Belongs to the heparin-binding growth factors family.</text>
</comment>
<dbReference type="PRINTS" id="PR00262">
    <property type="entry name" value="IL1HBGF"/>
</dbReference>
<dbReference type="InterPro" id="IPR002209">
    <property type="entry name" value="Fibroblast_GF_fam"/>
</dbReference>
<dbReference type="CDD" id="cd00058">
    <property type="entry name" value="beta-trefoil_FGF"/>
    <property type="match status" value="1"/>
</dbReference>
<feature type="signal peptide" evidence="2">
    <location>
        <begin position="1"/>
        <end position="23"/>
    </location>
</feature>
<proteinExistence type="inferred from homology"/>
<dbReference type="InterPro" id="IPR008996">
    <property type="entry name" value="IL1/FGF"/>
</dbReference>
<keyword evidence="4" id="KW-1185">Reference proteome</keyword>
<evidence type="ECO:0000256" key="2">
    <source>
        <dbReference type="RuleBase" id="RU049442"/>
    </source>
</evidence>
<accession>A0ABN8SAK5</accession>
<dbReference type="Gene3D" id="2.80.10.50">
    <property type="match status" value="1"/>
</dbReference>
<evidence type="ECO:0000256" key="1">
    <source>
        <dbReference type="ARBA" id="ARBA00007936"/>
    </source>
</evidence>
<dbReference type="InterPro" id="IPR056378">
    <property type="entry name" value="Let-756-like_FGF"/>
</dbReference>
<dbReference type="SUPFAM" id="SSF50353">
    <property type="entry name" value="Cytokine"/>
    <property type="match status" value="1"/>
</dbReference>
<evidence type="ECO:0000313" key="3">
    <source>
        <dbReference type="EMBL" id="CAH3188255.1"/>
    </source>
</evidence>